<gene>
    <name evidence="6" type="primary">LOC103488844</name>
</gene>
<dbReference type="InterPro" id="IPR029058">
    <property type="entry name" value="AB_hydrolase_fold"/>
</dbReference>
<feature type="domain" description="Serine aminopeptidase S33" evidence="4">
    <location>
        <begin position="176"/>
        <end position="412"/>
    </location>
</feature>
<dbReference type="PANTHER" id="PTHR10794:SF82">
    <property type="entry name" value="ALPHA_BETA-HYDROLASES SUPERFAMILY PROTEIN"/>
    <property type="match status" value="1"/>
</dbReference>
<dbReference type="InterPro" id="IPR022742">
    <property type="entry name" value="Hydrolase_4"/>
</dbReference>
<evidence type="ECO:0000256" key="1">
    <source>
        <dbReference type="ARBA" id="ARBA00010884"/>
    </source>
</evidence>
<keyword evidence="5" id="KW-1185">Reference proteome</keyword>
<dbReference type="AlphaFoldDB" id="A0A1S3BDY9"/>
<dbReference type="InParanoid" id="A0A1S3BDY9"/>
<keyword evidence="3" id="KW-1133">Transmembrane helix</keyword>
<accession>A0A1S3BDY9</accession>
<dbReference type="PANTHER" id="PTHR10794">
    <property type="entry name" value="ABHYDROLASE DOMAIN-CONTAINING PROTEIN"/>
    <property type="match status" value="1"/>
</dbReference>
<evidence type="ECO:0000256" key="2">
    <source>
        <dbReference type="SAM" id="MobiDB-lite"/>
    </source>
</evidence>
<dbReference type="GO" id="GO:0047372">
    <property type="term" value="F:monoacylglycerol lipase activity"/>
    <property type="evidence" value="ECO:0007669"/>
    <property type="project" value="TreeGrafter"/>
</dbReference>
<proteinExistence type="inferred from homology"/>
<feature type="transmembrane region" description="Helical" evidence="3">
    <location>
        <begin position="45"/>
        <end position="67"/>
    </location>
</feature>
<evidence type="ECO:0000256" key="3">
    <source>
        <dbReference type="SAM" id="Phobius"/>
    </source>
</evidence>
<dbReference type="FunCoup" id="A0A1S3BDY9">
    <property type="interactions" value="949"/>
</dbReference>
<keyword evidence="3" id="KW-0812">Transmembrane</keyword>
<keyword evidence="3" id="KW-0472">Membrane</keyword>
<organism evidence="5 6">
    <name type="scientific">Cucumis melo</name>
    <name type="common">Muskmelon</name>
    <dbReference type="NCBI Taxonomy" id="3656"/>
    <lineage>
        <taxon>Eukaryota</taxon>
        <taxon>Viridiplantae</taxon>
        <taxon>Streptophyta</taxon>
        <taxon>Embryophyta</taxon>
        <taxon>Tracheophyta</taxon>
        <taxon>Spermatophyta</taxon>
        <taxon>Magnoliopsida</taxon>
        <taxon>eudicotyledons</taxon>
        <taxon>Gunneridae</taxon>
        <taxon>Pentapetalae</taxon>
        <taxon>rosids</taxon>
        <taxon>fabids</taxon>
        <taxon>Cucurbitales</taxon>
        <taxon>Cucurbitaceae</taxon>
        <taxon>Benincaseae</taxon>
        <taxon>Cucumis</taxon>
    </lineage>
</organism>
<feature type="transmembrane region" description="Helical" evidence="3">
    <location>
        <begin position="554"/>
        <end position="573"/>
    </location>
</feature>
<evidence type="ECO:0000259" key="4">
    <source>
        <dbReference type="Pfam" id="PF12146"/>
    </source>
</evidence>
<feature type="compositionally biased region" description="Polar residues" evidence="2">
    <location>
        <begin position="491"/>
        <end position="503"/>
    </location>
</feature>
<dbReference type="Proteomes" id="UP001652600">
    <property type="component" value="Chromosome 10"/>
</dbReference>
<dbReference type="GeneID" id="103488844"/>
<comment type="similarity">
    <text evidence="1">Belongs to the AB hydrolase superfamily. AB hydrolase 4 family.</text>
</comment>
<dbReference type="RefSeq" id="XP_008445977.2">
    <property type="nucleotide sequence ID" value="XM_008447755.3"/>
</dbReference>
<feature type="compositionally biased region" description="Basic and acidic residues" evidence="2">
    <location>
        <begin position="506"/>
        <end position="530"/>
    </location>
</feature>
<feature type="region of interest" description="Disordered" evidence="2">
    <location>
        <begin position="481"/>
        <end position="535"/>
    </location>
</feature>
<dbReference type="InterPro" id="IPR050960">
    <property type="entry name" value="AB_hydrolase_4_sf"/>
</dbReference>
<dbReference type="GO" id="GO:0034338">
    <property type="term" value="F:short-chain carboxylesterase activity"/>
    <property type="evidence" value="ECO:0007669"/>
    <property type="project" value="TreeGrafter"/>
</dbReference>
<dbReference type="KEGG" id="cmo:103488844"/>
<dbReference type="Gene3D" id="3.40.50.1820">
    <property type="entry name" value="alpha/beta hydrolase"/>
    <property type="match status" value="1"/>
</dbReference>
<reference evidence="6" key="1">
    <citation type="submission" date="2025-08" db="UniProtKB">
        <authorList>
            <consortium name="RefSeq"/>
        </authorList>
    </citation>
    <scope>IDENTIFICATION</scope>
    <source>
        <tissue evidence="6">Stem</tissue>
    </source>
</reference>
<dbReference type="Pfam" id="PF12146">
    <property type="entry name" value="Hydrolase_4"/>
    <property type="match status" value="1"/>
</dbReference>
<name>A0A1S3BDY9_CUCME</name>
<sequence length="592" mass="66176">MVCFPVSPPFLSSIPMPPLLMDSSSLSDTFNSPSPYHLLFTSLSLIPLSHFLSAFLLLLLLFLYHFFEIHFLHDFFRAFRGDRVSISASDPDFYQSVVSKCRILHGRFSSTPWLCSPHLQTIFLSIVGRSPPVSYKRQLFRVPDGGTIALDWLRSSDVECDGFGVNVTTPDYEKTPTVILIPGLTSDSSAAYIKHLAFRIAKRGWNVVVSNHRGLGGISLTSERVYNAAWTEDIRRVVDHIHSQHPEAPLFVVGTSIGANVLVKYLGEEGANVPISGAAAVCSPWDLLICDRFINRRLVQSFYNKALANGLQDFALLHQSNLSRLTEWESIKKSRSVRDFDNYATRILANFETVDAYYRHATSSNYVGNVGVPLLCISALDDPLCTKEAIPWDECRANRNVVLATTPHGGHLAFYEGITANTLWWARAVDEFLGVLHSSPYIGIIKEKQKTTAPTPSFSIDQGPYVSVLEDGMVTAVGDEQTDDTMQEQDAPNQETANVTTNDEVILDKAEADEHVTKNDQPERYEEKDPNPTQATTLVRRCTDCLARRSSKSFWLLAYIAIVTTWPMVRPALSLLFKKRYRNPAPGGPRIR</sequence>
<dbReference type="eggNOG" id="KOG1838">
    <property type="taxonomic scope" value="Eukaryota"/>
</dbReference>
<dbReference type="SUPFAM" id="SSF53474">
    <property type="entry name" value="alpha/beta-Hydrolases"/>
    <property type="match status" value="1"/>
</dbReference>
<protein>
    <submittedName>
        <fullName evidence="6">Uncharacterized protein LOC103488844</fullName>
    </submittedName>
</protein>
<evidence type="ECO:0000313" key="6">
    <source>
        <dbReference type="RefSeq" id="XP_008445977.2"/>
    </source>
</evidence>
<evidence type="ECO:0000313" key="5">
    <source>
        <dbReference type="Proteomes" id="UP001652600"/>
    </source>
</evidence>